<feature type="compositionally biased region" description="Low complexity" evidence="1">
    <location>
        <begin position="1"/>
        <end position="15"/>
    </location>
</feature>
<keyword evidence="2" id="KW-1133">Transmembrane helix</keyword>
<evidence type="ECO:0000256" key="2">
    <source>
        <dbReference type="SAM" id="Phobius"/>
    </source>
</evidence>
<feature type="region of interest" description="Disordered" evidence="1">
    <location>
        <begin position="1"/>
        <end position="26"/>
    </location>
</feature>
<feature type="compositionally biased region" description="Polar residues" evidence="1">
    <location>
        <begin position="98"/>
        <end position="107"/>
    </location>
</feature>
<reference evidence="3 4" key="1">
    <citation type="journal article" date="2019" name="Environ. Microbiol.">
        <title>Species interactions and distinct microbial communities in high Arctic permafrost affected cryosols are associated with the CH4 and CO2 gas fluxes.</title>
        <authorList>
            <person name="Altshuler I."/>
            <person name="Hamel J."/>
            <person name="Turney S."/>
            <person name="Magnuson E."/>
            <person name="Levesque R."/>
            <person name="Greer C."/>
            <person name="Whyte L.G."/>
        </authorList>
    </citation>
    <scope>NUCLEOTIDE SEQUENCE [LARGE SCALE GENOMIC DNA]</scope>
    <source>
        <strain evidence="3 4">S5.20</strain>
    </source>
</reference>
<keyword evidence="2" id="KW-0472">Membrane</keyword>
<name>A0A502EEC9_9MYCO</name>
<feature type="region of interest" description="Disordered" evidence="1">
    <location>
        <begin position="61"/>
        <end position="107"/>
    </location>
</feature>
<evidence type="ECO:0000313" key="4">
    <source>
        <dbReference type="Proteomes" id="UP000320095"/>
    </source>
</evidence>
<dbReference type="Proteomes" id="UP000320095">
    <property type="component" value="Unassembled WGS sequence"/>
</dbReference>
<keyword evidence="4" id="KW-1185">Reference proteome</keyword>
<evidence type="ECO:0000313" key="3">
    <source>
        <dbReference type="EMBL" id="TPG35634.1"/>
    </source>
</evidence>
<keyword evidence="2" id="KW-0812">Transmembrane</keyword>
<dbReference type="EMBL" id="RCZG01000002">
    <property type="protein sequence ID" value="TPG35634.1"/>
    <property type="molecule type" value="Genomic_DNA"/>
</dbReference>
<proteinExistence type="predicted"/>
<protein>
    <submittedName>
        <fullName evidence="3">Uncharacterized protein</fullName>
    </submittedName>
</protein>
<sequence>MTETAESTAEPTTVTGQRRVDDRHDRPGRLSHHVLAWVGITAGVLFIVVVIFFSGFFLGRSSGGHRSYDGERDGSGQMGPGGMMGPGYTGPGGMMGPNQSPTNTPPR</sequence>
<accession>A0A502EEC9</accession>
<evidence type="ECO:0000256" key="1">
    <source>
        <dbReference type="SAM" id="MobiDB-lite"/>
    </source>
</evidence>
<organism evidence="3 4">
    <name type="scientific">Mycolicibacterium hodleri</name>
    <dbReference type="NCBI Taxonomy" id="49897"/>
    <lineage>
        <taxon>Bacteria</taxon>
        <taxon>Bacillati</taxon>
        <taxon>Actinomycetota</taxon>
        <taxon>Actinomycetes</taxon>
        <taxon>Mycobacteriales</taxon>
        <taxon>Mycobacteriaceae</taxon>
        <taxon>Mycolicibacterium</taxon>
    </lineage>
</organism>
<comment type="caution">
    <text evidence="3">The sequence shown here is derived from an EMBL/GenBank/DDBJ whole genome shotgun (WGS) entry which is preliminary data.</text>
</comment>
<feature type="compositionally biased region" description="Gly residues" evidence="1">
    <location>
        <begin position="76"/>
        <end position="95"/>
    </location>
</feature>
<dbReference type="RefSeq" id="WP_140688867.1">
    <property type="nucleotide sequence ID" value="NZ_RCZG01000002.1"/>
</dbReference>
<dbReference type="AlphaFoldDB" id="A0A502EEC9"/>
<gene>
    <name evidence="3" type="ORF">EAH80_05995</name>
</gene>
<feature type="transmembrane region" description="Helical" evidence="2">
    <location>
        <begin position="34"/>
        <end position="58"/>
    </location>
</feature>